<organism evidence="2">
    <name type="scientific">Lotharella globosa</name>
    <dbReference type="NCBI Taxonomy" id="91324"/>
    <lineage>
        <taxon>Eukaryota</taxon>
        <taxon>Sar</taxon>
        <taxon>Rhizaria</taxon>
        <taxon>Cercozoa</taxon>
        <taxon>Chlorarachniophyceae</taxon>
        <taxon>Lotharella</taxon>
    </lineage>
</organism>
<dbReference type="AlphaFoldDB" id="A0A7S3ZH26"/>
<accession>A0A7S3ZH26</accession>
<dbReference type="EMBL" id="HBIV01050163">
    <property type="protein sequence ID" value="CAE0682856.1"/>
    <property type="molecule type" value="Transcribed_RNA"/>
</dbReference>
<feature type="compositionally biased region" description="Basic residues" evidence="1">
    <location>
        <begin position="69"/>
        <end position="78"/>
    </location>
</feature>
<name>A0A7S3ZH26_9EUKA</name>
<evidence type="ECO:0000313" key="2">
    <source>
        <dbReference type="EMBL" id="CAE0682856.1"/>
    </source>
</evidence>
<feature type="compositionally biased region" description="Basic and acidic residues" evidence="1">
    <location>
        <begin position="83"/>
        <end position="111"/>
    </location>
</feature>
<proteinExistence type="predicted"/>
<evidence type="ECO:0000256" key="1">
    <source>
        <dbReference type="SAM" id="MobiDB-lite"/>
    </source>
</evidence>
<sequence length="194" mass="21042">MGQACCSAEAQPQGGAKPAVKASDKAGSAHYQGGRKPSAPSESAESRRNKVLAAAEKRLNAQHAGGAGTKKKSPRKNPPKSIEQMKRIDAGRAKPKTDRKTSAFEEEHKEGPDRDMCFLPLALLSVLLWTAHLKQLSERLSLTHDQRRNLDHAARFGRGQHSVQLPTIVGTRCMLANAGSGQAELMRVSRRCVM</sequence>
<gene>
    <name evidence="2" type="ORF">LGLO00237_LOCUS34644</name>
</gene>
<feature type="region of interest" description="Disordered" evidence="1">
    <location>
        <begin position="1"/>
        <end position="111"/>
    </location>
</feature>
<reference evidence="2" key="1">
    <citation type="submission" date="2021-01" db="EMBL/GenBank/DDBJ databases">
        <authorList>
            <person name="Corre E."/>
            <person name="Pelletier E."/>
            <person name="Niang G."/>
            <person name="Scheremetjew M."/>
            <person name="Finn R."/>
            <person name="Kale V."/>
            <person name="Holt S."/>
            <person name="Cochrane G."/>
            <person name="Meng A."/>
            <person name="Brown T."/>
            <person name="Cohen L."/>
        </authorList>
    </citation>
    <scope>NUCLEOTIDE SEQUENCE</scope>
    <source>
        <strain evidence="2">CCCM811</strain>
    </source>
</reference>
<protein>
    <submittedName>
        <fullName evidence="2">Uncharacterized protein</fullName>
    </submittedName>
</protein>